<protein>
    <submittedName>
        <fullName evidence="2">Uncharacterized protein</fullName>
    </submittedName>
</protein>
<gene>
    <name evidence="2" type="ORF">BCF53_108178</name>
</gene>
<comment type="caution">
    <text evidence="2">The sequence shown here is derived from an EMBL/GenBank/DDBJ whole genome shotgun (WGS) entry which is preliminary data.</text>
</comment>
<reference evidence="2 3" key="1">
    <citation type="submission" date="2019-03" db="EMBL/GenBank/DDBJ databases">
        <title>Genomic Encyclopedia of Archaeal and Bacterial Type Strains, Phase II (KMG-II): from individual species to whole genera.</title>
        <authorList>
            <person name="Goeker M."/>
        </authorList>
    </citation>
    <scope>NUCLEOTIDE SEQUENCE [LARGE SCALE GENOMIC DNA]</scope>
    <source>
        <strain evidence="2 3">DSM 15388</strain>
    </source>
</reference>
<evidence type="ECO:0000313" key="3">
    <source>
        <dbReference type="Proteomes" id="UP000295793"/>
    </source>
</evidence>
<proteinExistence type="predicted"/>
<accession>A0A4V2UJR8</accession>
<sequence length="34" mass="3803">MAKQPCRFCQQVRWGGLMVAIMILIGYGLMKAMG</sequence>
<evidence type="ECO:0000256" key="1">
    <source>
        <dbReference type="SAM" id="Phobius"/>
    </source>
</evidence>
<name>A0A4V2UJR8_9GAMM</name>
<dbReference type="Proteomes" id="UP000295793">
    <property type="component" value="Unassembled WGS sequence"/>
</dbReference>
<organism evidence="2 3">
    <name type="scientific">Reinekea marinisedimentorum</name>
    <dbReference type="NCBI Taxonomy" id="230495"/>
    <lineage>
        <taxon>Bacteria</taxon>
        <taxon>Pseudomonadati</taxon>
        <taxon>Pseudomonadota</taxon>
        <taxon>Gammaproteobacteria</taxon>
        <taxon>Oceanospirillales</taxon>
        <taxon>Saccharospirillaceae</taxon>
        <taxon>Reinekea</taxon>
    </lineage>
</organism>
<keyword evidence="1" id="KW-0812">Transmembrane</keyword>
<keyword evidence="1" id="KW-0472">Membrane</keyword>
<dbReference type="EMBL" id="SLZR01000008">
    <property type="protein sequence ID" value="TCS40809.1"/>
    <property type="molecule type" value="Genomic_DNA"/>
</dbReference>
<keyword evidence="3" id="KW-1185">Reference proteome</keyword>
<dbReference type="AlphaFoldDB" id="A0A4V2UJR8"/>
<keyword evidence="1" id="KW-1133">Transmembrane helix</keyword>
<evidence type="ECO:0000313" key="2">
    <source>
        <dbReference type="EMBL" id="TCS40809.1"/>
    </source>
</evidence>
<feature type="transmembrane region" description="Helical" evidence="1">
    <location>
        <begin position="12"/>
        <end position="30"/>
    </location>
</feature>